<dbReference type="AlphaFoldDB" id="A0A9D1H7F7"/>
<dbReference type="SUPFAM" id="SSF56281">
    <property type="entry name" value="Metallo-hydrolase/oxidoreductase"/>
    <property type="match status" value="1"/>
</dbReference>
<proteinExistence type="predicted"/>
<dbReference type="Gene3D" id="3.60.15.10">
    <property type="entry name" value="Ribonuclease Z/Hydroxyacylglutathione hydrolase-like"/>
    <property type="match status" value="1"/>
</dbReference>
<evidence type="ECO:0000313" key="2">
    <source>
        <dbReference type="EMBL" id="HIT94926.1"/>
    </source>
</evidence>
<evidence type="ECO:0000259" key="1">
    <source>
        <dbReference type="Pfam" id="PF12706"/>
    </source>
</evidence>
<comment type="caution">
    <text evidence="2">The sequence shown here is derived from an EMBL/GenBank/DDBJ whole genome shotgun (WGS) entry which is preliminary data.</text>
</comment>
<dbReference type="PANTHER" id="PTHR42663:SF6">
    <property type="entry name" value="HYDROLASE C777.06C-RELATED"/>
    <property type="match status" value="1"/>
</dbReference>
<dbReference type="PANTHER" id="PTHR42663">
    <property type="entry name" value="HYDROLASE C777.06C-RELATED-RELATED"/>
    <property type="match status" value="1"/>
</dbReference>
<dbReference type="InterPro" id="IPR036866">
    <property type="entry name" value="RibonucZ/Hydroxyglut_hydro"/>
</dbReference>
<sequence>MKLTYLGTGAAEGWPALFCNCKNCQEAARLGGRNIRTRSQSLINTDLLIDLPPDTYYHKLMSGIDFSAVKYLFVTHWHMDHFYPQELTVRGSIYSHRMTSPELDIYCAAGTKALFDQVSWEANKETMETLHFHILKPFEPVHPGDYTVTPLPANHMHELKDGQPFIYLIEHQGQRILYAHDTGIFYPEVWDFLEKSGHINLVSLDGTCGTHQVGPESGHMGLPDDREVRARLIESGVCDDSTRFILNHFSHNGGMLYDEMIRRAGNDFTVSYDGMEIVI</sequence>
<organism evidence="2 3">
    <name type="scientific">Candidatus Faecivivens stercoripullorum</name>
    <dbReference type="NCBI Taxonomy" id="2840805"/>
    <lineage>
        <taxon>Bacteria</taxon>
        <taxon>Bacillati</taxon>
        <taxon>Bacillota</taxon>
        <taxon>Clostridia</taxon>
        <taxon>Eubacteriales</taxon>
        <taxon>Oscillospiraceae</taxon>
        <taxon>Oscillospiraceae incertae sedis</taxon>
        <taxon>Candidatus Faecivivens</taxon>
    </lineage>
</organism>
<feature type="domain" description="Metallo-beta-lactamase" evidence="1">
    <location>
        <begin position="63"/>
        <end position="222"/>
    </location>
</feature>
<accession>A0A9D1H7F7</accession>
<name>A0A9D1H7F7_9FIRM</name>
<protein>
    <recommendedName>
        <fullName evidence="1">Metallo-beta-lactamase domain-containing protein</fullName>
    </recommendedName>
</protein>
<dbReference type="EMBL" id="DVLW01000192">
    <property type="protein sequence ID" value="HIT94926.1"/>
    <property type="molecule type" value="Genomic_DNA"/>
</dbReference>
<reference evidence="2" key="1">
    <citation type="submission" date="2020-10" db="EMBL/GenBank/DDBJ databases">
        <authorList>
            <person name="Gilroy R."/>
        </authorList>
    </citation>
    <scope>NUCLEOTIDE SEQUENCE</scope>
    <source>
        <strain evidence="2">ChiBcec7-5410</strain>
    </source>
</reference>
<dbReference type="Pfam" id="PF12706">
    <property type="entry name" value="Lactamase_B_2"/>
    <property type="match status" value="1"/>
</dbReference>
<dbReference type="Proteomes" id="UP000824160">
    <property type="component" value="Unassembled WGS sequence"/>
</dbReference>
<dbReference type="InterPro" id="IPR001279">
    <property type="entry name" value="Metallo-B-lactamas"/>
</dbReference>
<reference evidence="2" key="2">
    <citation type="journal article" date="2021" name="PeerJ">
        <title>Extensive microbial diversity within the chicken gut microbiome revealed by metagenomics and culture.</title>
        <authorList>
            <person name="Gilroy R."/>
            <person name="Ravi A."/>
            <person name="Getino M."/>
            <person name="Pursley I."/>
            <person name="Horton D.L."/>
            <person name="Alikhan N.F."/>
            <person name="Baker D."/>
            <person name="Gharbi K."/>
            <person name="Hall N."/>
            <person name="Watson M."/>
            <person name="Adriaenssens E.M."/>
            <person name="Foster-Nyarko E."/>
            <person name="Jarju S."/>
            <person name="Secka A."/>
            <person name="Antonio M."/>
            <person name="Oren A."/>
            <person name="Chaudhuri R.R."/>
            <person name="La Ragione R."/>
            <person name="Hildebrand F."/>
            <person name="Pallen M.J."/>
        </authorList>
    </citation>
    <scope>NUCLEOTIDE SEQUENCE</scope>
    <source>
        <strain evidence="2">ChiBcec7-5410</strain>
    </source>
</reference>
<gene>
    <name evidence="2" type="ORF">IAC43_07045</name>
</gene>
<evidence type="ECO:0000313" key="3">
    <source>
        <dbReference type="Proteomes" id="UP000824160"/>
    </source>
</evidence>